<dbReference type="NCBIfam" id="TIGR00347">
    <property type="entry name" value="bioD"/>
    <property type="match status" value="1"/>
</dbReference>
<feature type="binding site" evidence="9">
    <location>
        <position position="43"/>
    </location>
    <ligand>
        <name>substrate</name>
    </ligand>
</feature>
<feature type="binding site" evidence="9">
    <location>
        <begin position="174"/>
        <end position="175"/>
    </location>
    <ligand>
        <name>ATP</name>
        <dbReference type="ChEBI" id="CHEBI:30616"/>
    </ligand>
</feature>
<feature type="binding site" evidence="9">
    <location>
        <begin position="114"/>
        <end position="117"/>
    </location>
    <ligand>
        <name>ATP</name>
        <dbReference type="ChEBI" id="CHEBI:30616"/>
    </ligand>
</feature>
<evidence type="ECO:0000256" key="8">
    <source>
        <dbReference type="ARBA" id="ARBA00047386"/>
    </source>
</evidence>
<feature type="binding site" evidence="9">
    <location>
        <begin position="206"/>
        <end position="208"/>
    </location>
    <ligand>
        <name>ATP</name>
        <dbReference type="ChEBI" id="CHEBI:30616"/>
    </ligand>
</feature>
<comment type="subunit">
    <text evidence="9">Homodimer.</text>
</comment>
<comment type="pathway">
    <text evidence="9">Cofactor biosynthesis; biotin biosynthesis; biotin from 7,8-diaminononanoate: step 1/2.</text>
</comment>
<dbReference type="Pfam" id="PF13500">
    <property type="entry name" value="AAA_26"/>
    <property type="match status" value="1"/>
</dbReference>
<keyword evidence="4 9" id="KW-0547">Nucleotide-binding</keyword>
<dbReference type="HAMAP" id="MF_00336">
    <property type="entry name" value="BioD"/>
    <property type="match status" value="1"/>
</dbReference>
<comment type="caution">
    <text evidence="10">The sequence shown here is derived from an EMBL/GenBank/DDBJ whole genome shotgun (WGS) entry which is preliminary data.</text>
</comment>
<keyword evidence="3 9" id="KW-0479">Metal-binding</keyword>
<keyword evidence="6 9" id="KW-0067">ATP-binding</keyword>
<evidence type="ECO:0000256" key="3">
    <source>
        <dbReference type="ARBA" id="ARBA00022723"/>
    </source>
</evidence>
<evidence type="ECO:0000256" key="5">
    <source>
        <dbReference type="ARBA" id="ARBA00022756"/>
    </source>
</evidence>
<keyword evidence="7 9" id="KW-0460">Magnesium</keyword>
<dbReference type="SUPFAM" id="SSF52540">
    <property type="entry name" value="P-loop containing nucleoside triphosphate hydrolases"/>
    <property type="match status" value="1"/>
</dbReference>
<evidence type="ECO:0000256" key="4">
    <source>
        <dbReference type="ARBA" id="ARBA00022741"/>
    </source>
</evidence>
<dbReference type="GO" id="GO:0004141">
    <property type="term" value="F:dethiobiotin synthase activity"/>
    <property type="evidence" value="ECO:0007669"/>
    <property type="project" value="UniProtKB-EC"/>
</dbReference>
<keyword evidence="11" id="KW-1185">Reference proteome</keyword>
<feature type="binding site" evidence="9">
    <location>
        <position position="53"/>
    </location>
    <ligand>
        <name>Mg(2+)</name>
        <dbReference type="ChEBI" id="CHEBI:18420"/>
    </ligand>
</feature>
<dbReference type="InterPro" id="IPR004472">
    <property type="entry name" value="DTB_synth_BioD"/>
</dbReference>
<protein>
    <recommendedName>
        <fullName evidence="9">ATP-dependent dethiobiotin synthetase BioD</fullName>
        <ecNumber evidence="9">6.3.3.3</ecNumber>
    </recommendedName>
    <alternativeName>
        <fullName evidence="9">DTB synthetase</fullName>
        <shortName evidence="9">DTBS</shortName>
    </alternativeName>
    <alternativeName>
        <fullName evidence="9">Dethiobiotin synthase</fullName>
    </alternativeName>
</protein>
<dbReference type="PANTHER" id="PTHR43210">
    <property type="entry name" value="DETHIOBIOTIN SYNTHETASE"/>
    <property type="match status" value="1"/>
</dbReference>
<evidence type="ECO:0000313" key="10">
    <source>
        <dbReference type="EMBL" id="MFC5629161.1"/>
    </source>
</evidence>
<gene>
    <name evidence="9 10" type="primary">bioD</name>
    <name evidence="10" type="ORF">ACFPTR_09825</name>
</gene>
<keyword evidence="1 9" id="KW-0963">Cytoplasm</keyword>
<feature type="binding site" evidence="9">
    <location>
        <begin position="14"/>
        <end position="19"/>
    </location>
    <ligand>
        <name>ATP</name>
        <dbReference type="ChEBI" id="CHEBI:30616"/>
    </ligand>
</feature>
<dbReference type="PIRSF" id="PIRSF006755">
    <property type="entry name" value="DTB_synth"/>
    <property type="match status" value="1"/>
</dbReference>
<feature type="binding site" evidence="9">
    <location>
        <position position="18"/>
    </location>
    <ligand>
        <name>Mg(2+)</name>
        <dbReference type="ChEBI" id="CHEBI:18420"/>
    </ligand>
</feature>
<sequence length="232" mass="25598">MSQRGLFITGTDTGVGKTLITAALGRMLSEEGLDVRMFKPMMSGVKREDAQSDAAILQKFVPGKLSLEQMNPFQFNAPLSPYMAAKKEGKSVSFQRVIEAWETIKNNHSYYLVEGAGGLAVPLGEHYTVADVAKALRFPLLIVARPTLGTVNHVLLTIEYAKTKGLDVLGVILNETNVNNQDDCSKEDNPHLIETFGRVSVLGSIPYIKDRTVTCITHTVRKHIRWKEVILG</sequence>
<feature type="binding site" evidence="9">
    <location>
        <position position="53"/>
    </location>
    <ligand>
        <name>ATP</name>
        <dbReference type="ChEBI" id="CHEBI:30616"/>
    </ligand>
</feature>
<organism evidence="10 11">
    <name type="scientific">Aliibacillus thermotolerans</name>
    <dbReference type="NCBI Taxonomy" id="1834418"/>
    <lineage>
        <taxon>Bacteria</taxon>
        <taxon>Bacillati</taxon>
        <taxon>Bacillota</taxon>
        <taxon>Bacilli</taxon>
        <taxon>Bacillales</taxon>
        <taxon>Bacillaceae</taxon>
        <taxon>Aliibacillus</taxon>
    </lineage>
</organism>
<reference evidence="11" key="1">
    <citation type="journal article" date="2019" name="Int. J. Syst. Evol. Microbiol.">
        <title>The Global Catalogue of Microorganisms (GCM) 10K type strain sequencing project: providing services to taxonomists for standard genome sequencing and annotation.</title>
        <authorList>
            <consortium name="The Broad Institute Genomics Platform"/>
            <consortium name="The Broad Institute Genome Sequencing Center for Infectious Disease"/>
            <person name="Wu L."/>
            <person name="Ma J."/>
        </authorList>
    </citation>
    <scope>NUCLEOTIDE SEQUENCE [LARGE SCALE GENOMIC DNA]</scope>
    <source>
        <strain evidence="11">CGMCC 1.15790</strain>
    </source>
</reference>
<comment type="cofactor">
    <cofactor evidence="9">
        <name>Mg(2+)</name>
        <dbReference type="ChEBI" id="CHEBI:18420"/>
    </cofactor>
</comment>
<dbReference type="Proteomes" id="UP001596143">
    <property type="component" value="Unassembled WGS sequence"/>
</dbReference>
<dbReference type="CDD" id="cd03109">
    <property type="entry name" value="DTBS"/>
    <property type="match status" value="1"/>
</dbReference>
<feature type="active site" evidence="9">
    <location>
        <position position="39"/>
    </location>
</feature>
<feature type="binding site" evidence="9">
    <location>
        <position position="114"/>
    </location>
    <ligand>
        <name>Mg(2+)</name>
        <dbReference type="ChEBI" id="CHEBI:18420"/>
    </ligand>
</feature>
<comment type="function">
    <text evidence="9">Catalyzes a mechanistically unusual reaction, the ATP-dependent insertion of CO2 between the N7 and N8 nitrogen atoms of 7,8-diaminopelargonic acid (DAPA, also called 7,8-diammoniononanoate) to form a ureido ring.</text>
</comment>
<evidence type="ECO:0000256" key="1">
    <source>
        <dbReference type="ARBA" id="ARBA00022490"/>
    </source>
</evidence>
<comment type="caution">
    <text evidence="9">Lacks conserved residue(s) required for the propagation of feature annotation.</text>
</comment>
<comment type="catalytic activity">
    <reaction evidence="8">
        <text>(7R,8S)-8-amino-7-(carboxyamino)nonanoate + ATP = (4R,5S)-dethiobiotin + ADP + phosphate + H(+)</text>
        <dbReference type="Rhea" id="RHEA:63684"/>
        <dbReference type="ChEBI" id="CHEBI:15378"/>
        <dbReference type="ChEBI" id="CHEBI:30616"/>
        <dbReference type="ChEBI" id="CHEBI:43474"/>
        <dbReference type="ChEBI" id="CHEBI:149470"/>
        <dbReference type="ChEBI" id="CHEBI:149473"/>
        <dbReference type="ChEBI" id="CHEBI:456216"/>
    </reaction>
</comment>
<accession>A0ABW0UAZ6</accession>
<dbReference type="InterPro" id="IPR027417">
    <property type="entry name" value="P-loop_NTPase"/>
</dbReference>
<keyword evidence="2 9" id="KW-0436">Ligase</keyword>
<comment type="subcellular location">
    <subcellularLocation>
        <location evidence="9">Cytoplasm</location>
    </subcellularLocation>
</comment>
<keyword evidence="5 9" id="KW-0093">Biotin biosynthesis</keyword>
<dbReference type="Gene3D" id="3.40.50.300">
    <property type="entry name" value="P-loop containing nucleotide triphosphate hydrolases"/>
    <property type="match status" value="1"/>
</dbReference>
<comment type="similarity">
    <text evidence="9">Belongs to the dethiobiotin synthetase family.</text>
</comment>
<proteinExistence type="inferred from homology"/>
<evidence type="ECO:0000313" key="11">
    <source>
        <dbReference type="Proteomes" id="UP001596143"/>
    </source>
</evidence>
<dbReference type="PANTHER" id="PTHR43210:SF2">
    <property type="entry name" value="ATP-DEPENDENT DETHIOBIOTIN SYNTHETASE BIOD 2"/>
    <property type="match status" value="1"/>
</dbReference>
<comment type="catalytic activity">
    <reaction evidence="9">
        <text>(7R,8S)-7,8-diammoniononanoate + CO2 + ATP = (4R,5S)-dethiobiotin + ADP + phosphate + 3 H(+)</text>
        <dbReference type="Rhea" id="RHEA:15805"/>
        <dbReference type="ChEBI" id="CHEBI:15378"/>
        <dbReference type="ChEBI" id="CHEBI:16526"/>
        <dbReference type="ChEBI" id="CHEBI:30616"/>
        <dbReference type="ChEBI" id="CHEBI:43474"/>
        <dbReference type="ChEBI" id="CHEBI:149469"/>
        <dbReference type="ChEBI" id="CHEBI:149473"/>
        <dbReference type="ChEBI" id="CHEBI:456216"/>
        <dbReference type="EC" id="6.3.3.3"/>
    </reaction>
</comment>
<evidence type="ECO:0000256" key="9">
    <source>
        <dbReference type="HAMAP-Rule" id="MF_00336"/>
    </source>
</evidence>
<dbReference type="RefSeq" id="WP_270897859.1">
    <property type="nucleotide sequence ID" value="NZ_JBHSPF010000053.1"/>
</dbReference>
<dbReference type="EC" id="6.3.3.3" evidence="9"/>
<evidence type="ECO:0000256" key="2">
    <source>
        <dbReference type="ARBA" id="ARBA00022598"/>
    </source>
</evidence>
<evidence type="ECO:0000256" key="6">
    <source>
        <dbReference type="ARBA" id="ARBA00022840"/>
    </source>
</evidence>
<dbReference type="EMBL" id="JBHSPF010000053">
    <property type="protein sequence ID" value="MFC5629161.1"/>
    <property type="molecule type" value="Genomic_DNA"/>
</dbReference>
<evidence type="ECO:0000256" key="7">
    <source>
        <dbReference type="ARBA" id="ARBA00022842"/>
    </source>
</evidence>
<name>A0ABW0UAZ6_9BACI</name>